<dbReference type="SMART" id="SM00895">
    <property type="entry name" value="FCD"/>
    <property type="match status" value="1"/>
</dbReference>
<evidence type="ECO:0000313" key="5">
    <source>
        <dbReference type="EMBL" id="MBB5757631.1"/>
    </source>
</evidence>
<keyword evidence="6" id="KW-1185">Reference proteome</keyword>
<dbReference type="InterPro" id="IPR036388">
    <property type="entry name" value="WH-like_DNA-bd_sf"/>
</dbReference>
<organism evidence="5 6">
    <name type="scientific">Methylorubrum rhodinum</name>
    <dbReference type="NCBI Taxonomy" id="29428"/>
    <lineage>
        <taxon>Bacteria</taxon>
        <taxon>Pseudomonadati</taxon>
        <taxon>Pseudomonadota</taxon>
        <taxon>Alphaproteobacteria</taxon>
        <taxon>Hyphomicrobiales</taxon>
        <taxon>Methylobacteriaceae</taxon>
        <taxon>Methylorubrum</taxon>
    </lineage>
</organism>
<reference evidence="5 6" key="1">
    <citation type="submission" date="2020-08" db="EMBL/GenBank/DDBJ databases">
        <title>Genomic Encyclopedia of Type Strains, Phase IV (KMG-IV): sequencing the most valuable type-strain genomes for metagenomic binning, comparative biology and taxonomic classification.</title>
        <authorList>
            <person name="Goeker M."/>
        </authorList>
    </citation>
    <scope>NUCLEOTIDE SEQUENCE [LARGE SCALE GENOMIC DNA]</scope>
    <source>
        <strain evidence="5 6">DSM 2163</strain>
    </source>
</reference>
<proteinExistence type="predicted"/>
<evidence type="ECO:0000256" key="1">
    <source>
        <dbReference type="ARBA" id="ARBA00023015"/>
    </source>
</evidence>
<evidence type="ECO:0000256" key="3">
    <source>
        <dbReference type="ARBA" id="ARBA00023163"/>
    </source>
</evidence>
<dbReference type="InterPro" id="IPR011711">
    <property type="entry name" value="GntR_C"/>
</dbReference>
<evidence type="ECO:0000259" key="4">
    <source>
        <dbReference type="PROSITE" id="PS50949"/>
    </source>
</evidence>
<dbReference type="InterPro" id="IPR000524">
    <property type="entry name" value="Tscrpt_reg_HTH_GntR"/>
</dbReference>
<dbReference type="GO" id="GO:0003700">
    <property type="term" value="F:DNA-binding transcription factor activity"/>
    <property type="evidence" value="ECO:0007669"/>
    <property type="project" value="InterPro"/>
</dbReference>
<dbReference type="Gene3D" id="1.10.10.10">
    <property type="entry name" value="Winged helix-like DNA-binding domain superfamily/Winged helix DNA-binding domain"/>
    <property type="match status" value="1"/>
</dbReference>
<dbReference type="Gene3D" id="1.20.120.530">
    <property type="entry name" value="GntR ligand-binding domain-like"/>
    <property type="match status" value="1"/>
</dbReference>
<dbReference type="Pfam" id="PF07729">
    <property type="entry name" value="FCD"/>
    <property type="match status" value="1"/>
</dbReference>
<name>A0A840ZKY3_9HYPH</name>
<keyword evidence="1" id="KW-0805">Transcription regulation</keyword>
<dbReference type="EMBL" id="JACHOP010000008">
    <property type="protein sequence ID" value="MBB5757631.1"/>
    <property type="molecule type" value="Genomic_DNA"/>
</dbReference>
<dbReference type="Proteomes" id="UP000583454">
    <property type="component" value="Unassembled WGS sequence"/>
</dbReference>
<dbReference type="PANTHER" id="PTHR43537">
    <property type="entry name" value="TRANSCRIPTIONAL REGULATOR, GNTR FAMILY"/>
    <property type="match status" value="1"/>
</dbReference>
<dbReference type="PRINTS" id="PR00035">
    <property type="entry name" value="HTHGNTR"/>
</dbReference>
<protein>
    <submittedName>
        <fullName evidence="5">DNA-binding GntR family transcriptional regulator</fullName>
    </submittedName>
</protein>
<dbReference type="Pfam" id="PF00392">
    <property type="entry name" value="GntR"/>
    <property type="match status" value="1"/>
</dbReference>
<dbReference type="CDD" id="cd07377">
    <property type="entry name" value="WHTH_GntR"/>
    <property type="match status" value="1"/>
</dbReference>
<comment type="caution">
    <text evidence="5">The sequence shown here is derived from an EMBL/GenBank/DDBJ whole genome shotgun (WGS) entry which is preliminary data.</text>
</comment>
<dbReference type="GO" id="GO:0003677">
    <property type="term" value="F:DNA binding"/>
    <property type="evidence" value="ECO:0007669"/>
    <property type="project" value="UniProtKB-KW"/>
</dbReference>
<dbReference type="SUPFAM" id="SSF46785">
    <property type="entry name" value="Winged helix' DNA-binding domain"/>
    <property type="match status" value="1"/>
</dbReference>
<dbReference type="PROSITE" id="PS50949">
    <property type="entry name" value="HTH_GNTR"/>
    <property type="match status" value="1"/>
</dbReference>
<dbReference type="InterPro" id="IPR036390">
    <property type="entry name" value="WH_DNA-bd_sf"/>
</dbReference>
<sequence length="217" mass="24454">MRRAEALRDQLEQDIVTGYFRPGDRLDEQSLATRFGVSRTPIREALMQLASTGMVELLPRRGAFVTNLSIREVIERFETMAALEGMCGALAARRITDAQRVELATAHRDCQEATRAGCADTYYYANERFHRAIYEACHNRYLAEQAGQLHTLLKPFRRLQLRARHRVSQSLDEHGAIVEAILAGDPARAEQGLRDHILIQGERLNDFISSFGAAEVA</sequence>
<dbReference type="PANTHER" id="PTHR43537:SF49">
    <property type="entry name" value="TRANSCRIPTIONAL REGULATORY PROTEIN"/>
    <property type="match status" value="1"/>
</dbReference>
<dbReference type="AlphaFoldDB" id="A0A840ZKY3"/>
<dbReference type="SUPFAM" id="SSF48008">
    <property type="entry name" value="GntR ligand-binding domain-like"/>
    <property type="match status" value="1"/>
</dbReference>
<feature type="domain" description="HTH gntR-type" evidence="4">
    <location>
        <begin position="1"/>
        <end position="68"/>
    </location>
</feature>
<dbReference type="InterPro" id="IPR008920">
    <property type="entry name" value="TF_FadR/GntR_C"/>
</dbReference>
<keyword evidence="2 5" id="KW-0238">DNA-binding</keyword>
<keyword evidence="3" id="KW-0804">Transcription</keyword>
<evidence type="ECO:0000256" key="2">
    <source>
        <dbReference type="ARBA" id="ARBA00023125"/>
    </source>
</evidence>
<dbReference type="RefSeq" id="WP_183569362.1">
    <property type="nucleotide sequence ID" value="NZ_JACHOP010000008.1"/>
</dbReference>
<gene>
    <name evidence="5" type="ORF">HNR00_002345</name>
</gene>
<accession>A0A840ZKY3</accession>
<dbReference type="SMART" id="SM00345">
    <property type="entry name" value="HTH_GNTR"/>
    <property type="match status" value="1"/>
</dbReference>
<evidence type="ECO:0000313" key="6">
    <source>
        <dbReference type="Proteomes" id="UP000583454"/>
    </source>
</evidence>